<dbReference type="AlphaFoldDB" id="F2B8Y0"/>
<dbReference type="STRING" id="267212.GCA_001063965_01571"/>
<accession>F2B8Y0</accession>
<dbReference type="OrthoDB" id="543755at2"/>
<dbReference type="InterPro" id="IPR007833">
    <property type="entry name" value="Capsule_polysaccharide_synth"/>
</dbReference>
<protein>
    <submittedName>
        <fullName evidence="1">Capsule polysaccharide modification protein LipA</fullName>
    </submittedName>
</protein>
<gene>
    <name evidence="1" type="primary">lipA</name>
    <name evidence="1" type="ORF">HMPREF9123_0155</name>
</gene>
<dbReference type="Pfam" id="PF05159">
    <property type="entry name" value="Capsule_synth"/>
    <property type="match status" value="2"/>
</dbReference>
<evidence type="ECO:0000313" key="2">
    <source>
        <dbReference type="Proteomes" id="UP000004105"/>
    </source>
</evidence>
<organism evidence="1 2">
    <name type="scientific">Neisseria bacilliformis ATCC BAA-1200</name>
    <dbReference type="NCBI Taxonomy" id="888742"/>
    <lineage>
        <taxon>Bacteria</taxon>
        <taxon>Pseudomonadati</taxon>
        <taxon>Pseudomonadota</taxon>
        <taxon>Betaproteobacteria</taxon>
        <taxon>Neisseriales</taxon>
        <taxon>Neisseriaceae</taxon>
        <taxon>Neisseria</taxon>
    </lineage>
</organism>
<reference evidence="1 2" key="1">
    <citation type="submission" date="2011-02" db="EMBL/GenBank/DDBJ databases">
        <authorList>
            <person name="Muzny D."/>
            <person name="Qin X."/>
            <person name="Deng J."/>
            <person name="Jiang H."/>
            <person name="Liu Y."/>
            <person name="Qu J."/>
            <person name="Song X.-Z."/>
            <person name="Zhang L."/>
            <person name="Thornton R."/>
            <person name="Coyle M."/>
            <person name="Francisco L."/>
            <person name="Jackson L."/>
            <person name="Javaid M."/>
            <person name="Korchina V."/>
            <person name="Kovar C."/>
            <person name="Mata R."/>
            <person name="Mathew T."/>
            <person name="Ngo R."/>
            <person name="Nguyen L."/>
            <person name="Nguyen N."/>
            <person name="Okwuonu G."/>
            <person name="Ongeri F."/>
            <person name="Pham C."/>
            <person name="Simmons D."/>
            <person name="Wilczek-Boney K."/>
            <person name="Hale W."/>
            <person name="Jakkamsetti A."/>
            <person name="Pham P."/>
            <person name="Ruth R."/>
            <person name="San Lucas F."/>
            <person name="Warren J."/>
            <person name="Zhang J."/>
            <person name="Zhao Z."/>
            <person name="Zhou C."/>
            <person name="Zhu D."/>
            <person name="Lee S."/>
            <person name="Bess C."/>
            <person name="Blankenburg K."/>
            <person name="Forbes L."/>
            <person name="Fu Q."/>
            <person name="Gubbala S."/>
            <person name="Hirani K."/>
            <person name="Jayaseelan J.C."/>
            <person name="Lara F."/>
            <person name="Munidasa M."/>
            <person name="Palculict T."/>
            <person name="Patil S."/>
            <person name="Pu L.-L."/>
            <person name="Saada N."/>
            <person name="Tang L."/>
            <person name="Weissenberger G."/>
            <person name="Zhu Y."/>
            <person name="Hemphill L."/>
            <person name="Shang Y."/>
            <person name="Youmans B."/>
            <person name="Ayvaz T."/>
            <person name="Ross M."/>
            <person name="Santibanez J."/>
            <person name="Aqrawi P."/>
            <person name="Gross S."/>
            <person name="Joshi V."/>
            <person name="Fowler G."/>
            <person name="Nazareth L."/>
            <person name="Reid J."/>
            <person name="Worley K."/>
            <person name="Petrosino J."/>
            <person name="Highlander S."/>
            <person name="Gibbs R."/>
        </authorList>
    </citation>
    <scope>NUCLEOTIDE SEQUENCE [LARGE SCALE GENOMIC DNA]</scope>
    <source>
        <strain evidence="1 2">ATCC BAA-1200</strain>
    </source>
</reference>
<dbReference type="EMBL" id="AFAY01000003">
    <property type="protein sequence ID" value="EGF12175.1"/>
    <property type="molecule type" value="Genomic_DNA"/>
</dbReference>
<dbReference type="Proteomes" id="UP000004105">
    <property type="component" value="Unassembled WGS sequence"/>
</dbReference>
<comment type="caution">
    <text evidence="1">The sequence shown here is derived from an EMBL/GenBank/DDBJ whole genome shotgun (WGS) entry which is preliminary data.</text>
</comment>
<dbReference type="GO" id="GO:0000271">
    <property type="term" value="P:polysaccharide biosynthetic process"/>
    <property type="evidence" value="ECO:0007669"/>
    <property type="project" value="InterPro"/>
</dbReference>
<dbReference type="CDD" id="cd16440">
    <property type="entry name" value="beta_Kdo_transferase_KpsC_1"/>
    <property type="match status" value="1"/>
</dbReference>
<evidence type="ECO:0000313" key="1">
    <source>
        <dbReference type="EMBL" id="EGF12175.1"/>
    </source>
</evidence>
<sequence length="725" mass="81243">MRSLYAVFLILCHYNFPAAALSDGLKARRGRLKTSNQTRTQTVKTAYIPSAGIRNIPGLADFLPEFRIRKKPAGADIVIGWGLRPSTRKAREFAAAQGLPFAALEDGFLRSLGLGVDGWPPFSMVFDDIGIYYDTTRPSRLEQLILAADTLSPETLDEAHRAIALILEHRLSKYNHAPSLSDGLLQEMRQRQTVLLIDQTAGDMALQYGGADAATFERMFQTALAENPQAQIWVKTHPDVLSGKKQGCLTDLARQNRVRLLAEDINPISLLQAADKVYCVTSQMGFEALLCGKSPVTFGLPWYVGWGVSDDRHPAAAELARQQRRSPRTLDQLFAAAYLQYSRYINPNTGKAGTLADVIDYLAVARRLNEKLRGTLYCVGMSLWKRAVVKPFFNVPSCRLKFVKSADKLAAEALPPDTRLLAWGSGKDEITRFAEQHNIPLLRMEDGFIRSVGLGSNLVPPLSLVIDDMGIYFNPETPSRLEHILQHQTFNQQDFQTASLLQQVLTANKISKYNVGSANFSVPKTDKTVILVPGQVEDDASIRHGSPQIRRNLDLLKTVRERNPDAYIIYKPHPDVVSGNRIGRIAPEDAARYADQTAPEADILTCLQHADEVHTMTSLTGFEALLRGKKVCCYGLPFYAGWGLTQDTLPIPRRNRRLELWQLAAGTLVYYPSYVHPETRRLINVATAVKILKQHKNLQKKNNNLRRSWLNKKLEKAKQFYRSLR</sequence>
<name>F2B8Y0_9NEIS</name>
<keyword evidence="2" id="KW-1185">Reference proteome</keyword>
<proteinExistence type="predicted"/>
<dbReference type="HOGENOM" id="CLU_025998_0_0_4"/>
<dbReference type="CDD" id="cd16439">
    <property type="entry name" value="beta_Kdo_transferase_KpsC_2"/>
    <property type="match status" value="1"/>
</dbReference>
<dbReference type="GO" id="GO:0015774">
    <property type="term" value="P:polysaccharide transport"/>
    <property type="evidence" value="ECO:0007669"/>
    <property type="project" value="InterPro"/>
</dbReference>